<dbReference type="InterPro" id="IPR036388">
    <property type="entry name" value="WH-like_DNA-bd_sf"/>
</dbReference>
<dbReference type="FunFam" id="1.10.10.10:FF:000019">
    <property type="entry name" value="Crp/Fnr family transcriptional regulator"/>
    <property type="match status" value="1"/>
</dbReference>
<dbReference type="InterPro" id="IPR014710">
    <property type="entry name" value="RmlC-like_jellyroll"/>
</dbReference>
<accession>A0A1G5BW11</accession>
<dbReference type="PANTHER" id="PTHR24567:SF74">
    <property type="entry name" value="HTH-TYPE TRANSCRIPTIONAL REGULATOR ARCR"/>
    <property type="match status" value="1"/>
</dbReference>
<dbReference type="InterPro" id="IPR012318">
    <property type="entry name" value="HTH_CRP"/>
</dbReference>
<dbReference type="Pfam" id="PF00027">
    <property type="entry name" value="cNMP_binding"/>
    <property type="match status" value="1"/>
</dbReference>
<evidence type="ECO:0000256" key="3">
    <source>
        <dbReference type="ARBA" id="ARBA00023163"/>
    </source>
</evidence>
<dbReference type="SMART" id="SM00419">
    <property type="entry name" value="HTH_CRP"/>
    <property type="match status" value="1"/>
</dbReference>
<dbReference type="GO" id="GO:0003677">
    <property type="term" value="F:DNA binding"/>
    <property type="evidence" value="ECO:0007669"/>
    <property type="project" value="UniProtKB-KW"/>
</dbReference>
<feature type="domain" description="HTH crp-type" evidence="5">
    <location>
        <begin position="147"/>
        <end position="220"/>
    </location>
</feature>
<dbReference type="PANTHER" id="PTHR24567">
    <property type="entry name" value="CRP FAMILY TRANSCRIPTIONAL REGULATORY PROTEIN"/>
    <property type="match status" value="1"/>
</dbReference>
<proteinExistence type="predicted"/>
<keyword evidence="2" id="KW-0238">DNA-binding</keyword>
<dbReference type="InterPro" id="IPR000595">
    <property type="entry name" value="cNMP-bd_dom"/>
</dbReference>
<dbReference type="Proteomes" id="UP000198870">
    <property type="component" value="Unassembled WGS sequence"/>
</dbReference>
<dbReference type="Gene3D" id="2.60.120.10">
    <property type="entry name" value="Jelly Rolls"/>
    <property type="match status" value="1"/>
</dbReference>
<reference evidence="6 7" key="1">
    <citation type="submission" date="2016-10" db="EMBL/GenBank/DDBJ databases">
        <authorList>
            <person name="de Groot N.N."/>
        </authorList>
    </citation>
    <scope>NUCLEOTIDE SEQUENCE [LARGE SCALE GENOMIC DNA]</scope>
    <source>
        <strain evidence="6 7">AA1</strain>
    </source>
</reference>
<dbReference type="InterPro" id="IPR036390">
    <property type="entry name" value="WH_DNA-bd_sf"/>
</dbReference>
<protein>
    <submittedName>
        <fullName evidence="6">cAMP-binding domain of CRP or a regulatory subunit of cAMP-dependent protein kinases</fullName>
    </submittedName>
</protein>
<dbReference type="Gene3D" id="1.10.10.10">
    <property type="entry name" value="Winged helix-like DNA-binding domain superfamily/Winged helix DNA-binding domain"/>
    <property type="match status" value="1"/>
</dbReference>
<evidence type="ECO:0000259" key="4">
    <source>
        <dbReference type="PROSITE" id="PS50042"/>
    </source>
</evidence>
<keyword evidence="6" id="KW-0418">Kinase</keyword>
<dbReference type="InterPro" id="IPR050397">
    <property type="entry name" value="Env_Response_Regulators"/>
</dbReference>
<dbReference type="CDD" id="cd00038">
    <property type="entry name" value="CAP_ED"/>
    <property type="match status" value="1"/>
</dbReference>
<dbReference type="GO" id="GO:0016301">
    <property type="term" value="F:kinase activity"/>
    <property type="evidence" value="ECO:0007669"/>
    <property type="project" value="UniProtKB-KW"/>
</dbReference>
<sequence length="231" mass="25861">MDLTHDLLRTIPLFRSLDTASLDRIADAVKPVALKQGEALFRKGDEGNEMYIIEEGAVKIVLPSSVGEEIILTVLREPSFFGTMSMFDGQSRSADAVAMTASRLLVLERDAFIHILQEDEHALRTLLCDLSSMIRKTDDLLEGLCFFSISTRLAKCLLELAEKVSDGRDKPVEIDLTFTQKELGEMVGATRESVNRELKKLREEGIIQLNRGVITISDWESLEELAVPMDF</sequence>
<keyword evidence="1" id="KW-0805">Transcription regulation</keyword>
<dbReference type="PRINTS" id="PR00034">
    <property type="entry name" value="HTHCRP"/>
</dbReference>
<feature type="domain" description="Cyclic nucleotide-binding" evidence="4">
    <location>
        <begin position="13"/>
        <end position="133"/>
    </location>
</feature>
<dbReference type="PROSITE" id="PS50042">
    <property type="entry name" value="CNMP_BINDING_3"/>
    <property type="match status" value="1"/>
</dbReference>
<keyword evidence="6" id="KW-0808">Transferase</keyword>
<dbReference type="GO" id="GO:0003700">
    <property type="term" value="F:DNA-binding transcription factor activity"/>
    <property type="evidence" value="ECO:0007669"/>
    <property type="project" value="TreeGrafter"/>
</dbReference>
<dbReference type="SMART" id="SM00100">
    <property type="entry name" value="cNMP"/>
    <property type="match status" value="1"/>
</dbReference>
<evidence type="ECO:0000256" key="1">
    <source>
        <dbReference type="ARBA" id="ARBA00023015"/>
    </source>
</evidence>
<dbReference type="OrthoDB" id="892842at2"/>
<dbReference type="PROSITE" id="PS51063">
    <property type="entry name" value="HTH_CRP_2"/>
    <property type="match status" value="1"/>
</dbReference>
<dbReference type="AlphaFoldDB" id="A0A1G5BW11"/>
<name>A0A1G5BW11_9BACT</name>
<evidence type="ECO:0000313" key="6">
    <source>
        <dbReference type="EMBL" id="SCX94323.1"/>
    </source>
</evidence>
<dbReference type="EMBL" id="FMUX01000002">
    <property type="protein sequence ID" value="SCX94323.1"/>
    <property type="molecule type" value="Genomic_DNA"/>
</dbReference>
<evidence type="ECO:0000256" key="2">
    <source>
        <dbReference type="ARBA" id="ARBA00023125"/>
    </source>
</evidence>
<dbReference type="SUPFAM" id="SSF46785">
    <property type="entry name" value="Winged helix' DNA-binding domain"/>
    <property type="match status" value="1"/>
</dbReference>
<dbReference type="STRING" id="419481.SAMN05216233_102227"/>
<dbReference type="Pfam" id="PF13545">
    <property type="entry name" value="HTH_Crp_2"/>
    <property type="match status" value="1"/>
</dbReference>
<organism evidence="6 7">
    <name type="scientific">Desulfoluna spongiiphila</name>
    <dbReference type="NCBI Taxonomy" id="419481"/>
    <lineage>
        <taxon>Bacteria</taxon>
        <taxon>Pseudomonadati</taxon>
        <taxon>Thermodesulfobacteriota</taxon>
        <taxon>Desulfobacteria</taxon>
        <taxon>Desulfobacterales</taxon>
        <taxon>Desulfolunaceae</taxon>
        <taxon>Desulfoluna</taxon>
    </lineage>
</organism>
<gene>
    <name evidence="6" type="ORF">SAMN05216233_102227</name>
</gene>
<evidence type="ECO:0000313" key="7">
    <source>
        <dbReference type="Proteomes" id="UP000198870"/>
    </source>
</evidence>
<keyword evidence="7" id="KW-1185">Reference proteome</keyword>
<dbReference type="InterPro" id="IPR018490">
    <property type="entry name" value="cNMP-bd_dom_sf"/>
</dbReference>
<evidence type="ECO:0000259" key="5">
    <source>
        <dbReference type="PROSITE" id="PS51063"/>
    </source>
</evidence>
<dbReference type="GO" id="GO:0005829">
    <property type="term" value="C:cytosol"/>
    <property type="evidence" value="ECO:0007669"/>
    <property type="project" value="TreeGrafter"/>
</dbReference>
<dbReference type="SUPFAM" id="SSF51206">
    <property type="entry name" value="cAMP-binding domain-like"/>
    <property type="match status" value="1"/>
</dbReference>
<keyword evidence="3" id="KW-0804">Transcription</keyword>